<comment type="caution">
    <text evidence="2">The sequence shown here is derived from an EMBL/GenBank/DDBJ whole genome shotgun (WGS) entry which is preliminary data.</text>
</comment>
<accession>A0ABD0PIY2</accession>
<name>A0ABD0PIY2_CIRMR</name>
<feature type="region of interest" description="Disordered" evidence="1">
    <location>
        <begin position="1"/>
        <end position="21"/>
    </location>
</feature>
<dbReference type="Proteomes" id="UP001529510">
    <property type="component" value="Unassembled WGS sequence"/>
</dbReference>
<sequence>MDIDSESRTDSSITDRTSRSSNIESLGLTHSKLAYDGNFIRSASGVFMTGEI</sequence>
<organism evidence="2 3">
    <name type="scientific">Cirrhinus mrigala</name>
    <name type="common">Mrigala</name>
    <dbReference type="NCBI Taxonomy" id="683832"/>
    <lineage>
        <taxon>Eukaryota</taxon>
        <taxon>Metazoa</taxon>
        <taxon>Chordata</taxon>
        <taxon>Craniata</taxon>
        <taxon>Vertebrata</taxon>
        <taxon>Euteleostomi</taxon>
        <taxon>Actinopterygii</taxon>
        <taxon>Neopterygii</taxon>
        <taxon>Teleostei</taxon>
        <taxon>Ostariophysi</taxon>
        <taxon>Cypriniformes</taxon>
        <taxon>Cyprinidae</taxon>
        <taxon>Labeoninae</taxon>
        <taxon>Labeonini</taxon>
        <taxon>Cirrhinus</taxon>
    </lineage>
</organism>
<keyword evidence="3" id="KW-1185">Reference proteome</keyword>
<evidence type="ECO:0000256" key="1">
    <source>
        <dbReference type="SAM" id="MobiDB-lite"/>
    </source>
</evidence>
<dbReference type="AlphaFoldDB" id="A0ABD0PIY2"/>
<protein>
    <submittedName>
        <fullName evidence="2">Uncharacterized protein</fullName>
    </submittedName>
</protein>
<feature type="compositionally biased region" description="Low complexity" evidence="1">
    <location>
        <begin position="10"/>
        <end position="21"/>
    </location>
</feature>
<feature type="non-terminal residue" evidence="2">
    <location>
        <position position="52"/>
    </location>
</feature>
<reference evidence="2 3" key="1">
    <citation type="submission" date="2024-05" db="EMBL/GenBank/DDBJ databases">
        <title>Genome sequencing and assembly of Indian major carp, Cirrhinus mrigala (Hamilton, 1822).</title>
        <authorList>
            <person name="Mohindra V."/>
            <person name="Chowdhury L.M."/>
            <person name="Lal K."/>
            <person name="Jena J.K."/>
        </authorList>
    </citation>
    <scope>NUCLEOTIDE SEQUENCE [LARGE SCALE GENOMIC DNA]</scope>
    <source>
        <strain evidence="2">CM1030</strain>
        <tissue evidence="2">Blood</tissue>
    </source>
</reference>
<evidence type="ECO:0000313" key="3">
    <source>
        <dbReference type="Proteomes" id="UP001529510"/>
    </source>
</evidence>
<gene>
    <name evidence="2" type="ORF">M9458_033067</name>
</gene>
<proteinExistence type="predicted"/>
<dbReference type="EMBL" id="JAMKFB020000016">
    <property type="protein sequence ID" value="KAL0172756.1"/>
    <property type="molecule type" value="Genomic_DNA"/>
</dbReference>
<evidence type="ECO:0000313" key="2">
    <source>
        <dbReference type="EMBL" id="KAL0172756.1"/>
    </source>
</evidence>